<protein>
    <submittedName>
        <fullName evidence="2">Uncharacterized protein</fullName>
    </submittedName>
</protein>
<dbReference type="Proteomes" id="UP000827721">
    <property type="component" value="Unassembled WGS sequence"/>
</dbReference>
<organism evidence="2 3">
    <name type="scientific">Xanthoceras sorbifolium</name>
    <dbReference type="NCBI Taxonomy" id="99658"/>
    <lineage>
        <taxon>Eukaryota</taxon>
        <taxon>Viridiplantae</taxon>
        <taxon>Streptophyta</taxon>
        <taxon>Embryophyta</taxon>
        <taxon>Tracheophyta</taxon>
        <taxon>Spermatophyta</taxon>
        <taxon>Magnoliopsida</taxon>
        <taxon>eudicotyledons</taxon>
        <taxon>Gunneridae</taxon>
        <taxon>Pentapetalae</taxon>
        <taxon>rosids</taxon>
        <taxon>malvids</taxon>
        <taxon>Sapindales</taxon>
        <taxon>Sapindaceae</taxon>
        <taxon>Xanthoceroideae</taxon>
        <taxon>Xanthoceras</taxon>
    </lineage>
</organism>
<keyword evidence="3" id="KW-1185">Reference proteome</keyword>
<feature type="compositionally biased region" description="Basic and acidic residues" evidence="1">
    <location>
        <begin position="747"/>
        <end position="758"/>
    </location>
</feature>
<proteinExistence type="predicted"/>
<name>A0ABQ8H9W5_9ROSI</name>
<feature type="region of interest" description="Disordered" evidence="1">
    <location>
        <begin position="992"/>
        <end position="1011"/>
    </location>
</feature>
<evidence type="ECO:0000313" key="3">
    <source>
        <dbReference type="Proteomes" id="UP000827721"/>
    </source>
</evidence>
<dbReference type="EMBL" id="JAFEMO010000013">
    <property type="protein sequence ID" value="KAH7550719.1"/>
    <property type="molecule type" value="Genomic_DNA"/>
</dbReference>
<sequence>MALLGMQADMQCKSYFPGHYSTVDLNLDTSGSIWPPYNVDTVMKSEQYCNGTLSHSSPNQHWMYNKEVLKQTMLKHQATFRDQDLELLSGYLFIEIHELHRLYWRQRELMDEMKRNKLQNHHLNLDTLQSNPHLSQKSCDFSQKQCHILSLPGVNPACNQLFVSTAENSVLLSNFNEGKSTDAGLDPAETKFSLKDGQFESKCKKFGKQILNLERPAYEFIDSDEEESIEKVPEVSGYPQGKVSEVVHMSNQQSYHENAGFNSVLQKDYSTPDTVSLKKNYLTDLNEPLKFEKEADPMSTYLVDLNEPINLEDEATPMLKFLVDLNEPIKLQEEVASRSKDFPSLSTGHRKLPYQDLSQKSNSGLQVLALDVIQNTKLRRDLETCSNGLQPEKNKMLEWPSYDDEAGQSSSKVASLSSGFSEEVSKSFEDVDLKQAHELPSSFVMDQSKKTFDSEGVESLGRELSPNSYPQRASCQLLSLTDVGNSKASLVSNWRKHTHDFVRTPIAVQALPCFNSAVPLSKSLSPITSSGLTGKKSHYSKNLKSCPNFDGTKFHQHSYGSNSESETSESPPPSINCNGMDCSNSDDLTSEQHGPVEIVKPSMDVKPANDKNFSSMSQSCSSDGEKKIEDSTEGLTWLKTKSVCKEIRGKRSESSTQVESVLLQANSACVFDFELKKVEASNNSSSKMLLGGEQLTSDKLVAGDGLDKNISGFGIGIDLNSFIDEHESSPIPSLFATIDLEAPASPENKERSPPRGESEENQVETPCQLSGQEDGDVREEFGGTAVEAVVSGHEDRDAQEDLLGNLVEAVVSGQEGGNVQDEIVRNAVKAIISISSSKVQTCPEMTTCGPSEPCWSENLYWFARVVSQVEADPNSEFGVVMTYKDSDGNEDCLPNGLDYFEAMTLKLTEAKLEERWCMSNDQKDQKEEAMGATSLPSQPRRGRIKRARQQRKDFQSEILPSLASLSRCEVTADLQTIEGLIEAANNSLKTDSSRTMGRIARSRGGRRSCISTSTVTETKICSQSKPQTSSKEKGNAERKPIGWGNITRRRRGPRCPASNPRVILGQVQE</sequence>
<evidence type="ECO:0000256" key="1">
    <source>
        <dbReference type="SAM" id="MobiDB-lite"/>
    </source>
</evidence>
<accession>A0ABQ8H9W5</accession>
<reference evidence="2 3" key="1">
    <citation type="submission" date="2021-02" db="EMBL/GenBank/DDBJ databases">
        <title>Plant Genome Project.</title>
        <authorList>
            <person name="Zhang R.-G."/>
        </authorList>
    </citation>
    <scope>NUCLEOTIDE SEQUENCE [LARGE SCALE GENOMIC DNA]</scope>
    <source>
        <tissue evidence="2">Leaves</tissue>
    </source>
</reference>
<feature type="region of interest" description="Disordered" evidence="1">
    <location>
        <begin position="555"/>
        <end position="592"/>
    </location>
</feature>
<feature type="region of interest" description="Disordered" evidence="1">
    <location>
        <begin position="737"/>
        <end position="776"/>
    </location>
</feature>
<dbReference type="PANTHER" id="PTHR33167">
    <property type="entry name" value="TRANSCRIPTION FACTOR, PUTATIVE (DUF863)-RELATED"/>
    <property type="match status" value="1"/>
</dbReference>
<feature type="compositionally biased region" description="Polar residues" evidence="1">
    <location>
        <begin position="575"/>
        <end position="587"/>
    </location>
</feature>
<feature type="compositionally biased region" description="Basic and acidic residues" evidence="1">
    <location>
        <begin position="1030"/>
        <end position="1040"/>
    </location>
</feature>
<gene>
    <name evidence="2" type="ORF">JRO89_XS13G0255600</name>
</gene>
<evidence type="ECO:0000313" key="2">
    <source>
        <dbReference type="EMBL" id="KAH7550719.1"/>
    </source>
</evidence>
<dbReference type="Pfam" id="PF05904">
    <property type="entry name" value="DUF863"/>
    <property type="match status" value="3"/>
</dbReference>
<dbReference type="InterPro" id="IPR008581">
    <property type="entry name" value="DUF863_pln"/>
</dbReference>
<dbReference type="PANTHER" id="PTHR33167:SF18">
    <property type="entry name" value="GB|AAF67766.1"/>
    <property type="match status" value="1"/>
</dbReference>
<feature type="compositionally biased region" description="Basic residues" evidence="1">
    <location>
        <begin position="940"/>
        <end position="949"/>
    </location>
</feature>
<feature type="region of interest" description="Disordered" evidence="1">
    <location>
        <begin position="1017"/>
        <end position="1069"/>
    </location>
</feature>
<feature type="compositionally biased region" description="Polar residues" evidence="1">
    <location>
        <begin position="1017"/>
        <end position="1029"/>
    </location>
</feature>
<comment type="caution">
    <text evidence="2">The sequence shown here is derived from an EMBL/GenBank/DDBJ whole genome shotgun (WGS) entry which is preliminary data.</text>
</comment>
<feature type="region of interest" description="Disordered" evidence="1">
    <location>
        <begin position="922"/>
        <end position="952"/>
    </location>
</feature>